<comment type="caution">
    <text evidence="9">The sequence shown here is derived from an EMBL/GenBank/DDBJ whole genome shotgun (WGS) entry which is preliminary data.</text>
</comment>
<feature type="domain" description="Protein kinase" evidence="7">
    <location>
        <begin position="23"/>
        <end position="287"/>
    </location>
</feature>
<name>A0A2T3JBQ9_PHOPO</name>
<dbReference type="PROSITE" id="PS00107">
    <property type="entry name" value="PROTEIN_KINASE_ATP"/>
    <property type="match status" value="1"/>
</dbReference>
<organism evidence="9 11">
    <name type="scientific">Photobacterium phosphoreum</name>
    <dbReference type="NCBI Taxonomy" id="659"/>
    <lineage>
        <taxon>Bacteria</taxon>
        <taxon>Pseudomonadati</taxon>
        <taxon>Pseudomonadota</taxon>
        <taxon>Gammaproteobacteria</taxon>
        <taxon>Vibrionales</taxon>
        <taxon>Vibrionaceae</taxon>
        <taxon>Photobacterium</taxon>
    </lineage>
</organism>
<dbReference type="PANTHER" id="PTHR11042">
    <property type="entry name" value="EUKARYOTIC TRANSLATION INITIATION FACTOR 2-ALPHA KINASE EIF2-ALPHA KINASE -RELATED"/>
    <property type="match status" value="1"/>
</dbReference>
<keyword evidence="10" id="KW-1185">Reference proteome</keyword>
<comment type="similarity">
    <text evidence="5">Belongs to the protein kinase superfamily. Ser/Thr protein kinase family. GCN2 subfamily.</text>
</comment>
<keyword evidence="1" id="KW-0808">Transferase</keyword>
<dbReference type="AlphaFoldDB" id="A0A2T3JBQ9"/>
<evidence type="ECO:0000256" key="1">
    <source>
        <dbReference type="ARBA" id="ARBA00022679"/>
    </source>
</evidence>
<keyword evidence="4 6" id="KW-0067">ATP-binding</keyword>
<dbReference type="GO" id="GO:0005524">
    <property type="term" value="F:ATP binding"/>
    <property type="evidence" value="ECO:0007669"/>
    <property type="project" value="UniProtKB-UniRule"/>
</dbReference>
<feature type="binding site" evidence="6">
    <location>
        <position position="50"/>
    </location>
    <ligand>
        <name>ATP</name>
        <dbReference type="ChEBI" id="CHEBI:30616"/>
    </ligand>
</feature>
<evidence type="ECO:0000313" key="8">
    <source>
        <dbReference type="EMBL" id="PSU19932.1"/>
    </source>
</evidence>
<keyword evidence="3" id="KW-0418">Kinase</keyword>
<dbReference type="InterPro" id="IPR017441">
    <property type="entry name" value="Protein_kinase_ATP_BS"/>
</dbReference>
<dbReference type="Pfam" id="PF00069">
    <property type="entry name" value="Pkinase"/>
    <property type="match status" value="1"/>
</dbReference>
<dbReference type="InterPro" id="IPR011009">
    <property type="entry name" value="Kinase-like_dom_sf"/>
</dbReference>
<dbReference type="SMART" id="SM00220">
    <property type="entry name" value="S_TKc"/>
    <property type="match status" value="1"/>
</dbReference>
<dbReference type="Proteomes" id="UP000241405">
    <property type="component" value="Unassembled WGS sequence"/>
</dbReference>
<dbReference type="GO" id="GO:0005737">
    <property type="term" value="C:cytoplasm"/>
    <property type="evidence" value="ECO:0007669"/>
    <property type="project" value="TreeGrafter"/>
</dbReference>
<keyword evidence="2 6" id="KW-0547">Nucleotide-binding</keyword>
<evidence type="ECO:0000313" key="9">
    <source>
        <dbReference type="EMBL" id="PSU46296.1"/>
    </source>
</evidence>
<dbReference type="EMBL" id="PYMO01000036">
    <property type="protein sequence ID" value="PSU19932.1"/>
    <property type="molecule type" value="Genomic_DNA"/>
</dbReference>
<reference evidence="10 11" key="1">
    <citation type="submission" date="2018-03" db="EMBL/GenBank/DDBJ databases">
        <title>Whole genome sequencing of Histamine producing bacteria.</title>
        <authorList>
            <person name="Butler K."/>
        </authorList>
    </citation>
    <scope>NUCLEOTIDE SEQUENCE [LARGE SCALE GENOMIC DNA]</scope>
    <source>
        <strain evidence="9 11">FS-6.1</strain>
        <strain evidence="8 10">FS-6.2</strain>
    </source>
</reference>
<dbReference type="InterPro" id="IPR050339">
    <property type="entry name" value="CC_SR_Kinase"/>
</dbReference>
<evidence type="ECO:0000256" key="6">
    <source>
        <dbReference type="PROSITE-ProRule" id="PRU10141"/>
    </source>
</evidence>
<evidence type="ECO:0000256" key="2">
    <source>
        <dbReference type="ARBA" id="ARBA00022741"/>
    </source>
</evidence>
<accession>A0A2T3JBQ9</accession>
<evidence type="ECO:0000259" key="7">
    <source>
        <dbReference type="PROSITE" id="PS50011"/>
    </source>
</evidence>
<dbReference type="InterPro" id="IPR000719">
    <property type="entry name" value="Prot_kinase_dom"/>
</dbReference>
<evidence type="ECO:0000313" key="10">
    <source>
        <dbReference type="Proteomes" id="UP000241405"/>
    </source>
</evidence>
<sequence length="514" mass="59381">MREMSINKTLKSKKFIQTDIGDFEYVKSLGEGGNSFVFHFKKGEADFAIKFLKTTDESKLNRFKDEYFCAAQIPSHKNIVHSYHFDKVLLEGDEYFIIIMKFYDGTLGSEGTISTADSDDKSEKAWLLFTCLANGLSHLHTNKIIHRDLKPQNVFFDSMTKEYVIGDLGIAHFSDEKFERESKTKPSERMANFGFSAPEQINSKDLVQASCDIYSLGQVLYWYLIGSTIRGLEMTPVSSSNSPDKLKYLDKVIKKCLTNDPSKRFQSISEISEYLNELKKPARHDYWPALHLFDDSIRRSLPKIKGTLDVDNVDIINRFFKNFHANCNLDDFWYMSLEGGDNTFTGIEYISDSNYLFCHMTEVNISKLLVYRNSGYPYKNFFILLLEPSSPFELVDDEGRSIARKLYPESSMDYATLWNGKYIDSDETDNGYYEYKGDVLTVNCESFKDRIRHLEKYAYIVVPKGSATACMMDRTPTERFLERVVHAGTIEDASLRIYLNETRPYHSSEITMYN</sequence>
<dbReference type="PANTHER" id="PTHR11042:SF178">
    <property type="entry name" value="EUKARYOTIC TRANSLATION INITIATION FACTOR 2-ALPHA KINASE 1"/>
    <property type="match status" value="1"/>
</dbReference>
<protein>
    <recommendedName>
        <fullName evidence="7">Protein kinase domain-containing protein</fullName>
    </recommendedName>
</protein>
<evidence type="ECO:0000256" key="5">
    <source>
        <dbReference type="ARBA" id="ARBA00037982"/>
    </source>
</evidence>
<dbReference type="PROSITE" id="PS50011">
    <property type="entry name" value="PROTEIN_KINASE_DOM"/>
    <property type="match status" value="1"/>
</dbReference>
<evidence type="ECO:0000256" key="4">
    <source>
        <dbReference type="ARBA" id="ARBA00022840"/>
    </source>
</evidence>
<evidence type="ECO:0000256" key="3">
    <source>
        <dbReference type="ARBA" id="ARBA00022777"/>
    </source>
</evidence>
<dbReference type="Proteomes" id="UP000241618">
    <property type="component" value="Unassembled WGS sequence"/>
</dbReference>
<proteinExistence type="inferred from homology"/>
<evidence type="ECO:0000313" key="11">
    <source>
        <dbReference type="Proteomes" id="UP000241618"/>
    </source>
</evidence>
<dbReference type="GO" id="GO:0004672">
    <property type="term" value="F:protein kinase activity"/>
    <property type="evidence" value="ECO:0007669"/>
    <property type="project" value="InterPro"/>
</dbReference>
<dbReference type="PROSITE" id="PS00108">
    <property type="entry name" value="PROTEIN_KINASE_ST"/>
    <property type="match status" value="1"/>
</dbReference>
<dbReference type="SUPFAM" id="SSF56112">
    <property type="entry name" value="Protein kinase-like (PK-like)"/>
    <property type="match status" value="1"/>
</dbReference>
<dbReference type="Gene3D" id="1.10.510.10">
    <property type="entry name" value="Transferase(Phosphotransferase) domain 1"/>
    <property type="match status" value="1"/>
</dbReference>
<dbReference type="InterPro" id="IPR008271">
    <property type="entry name" value="Ser/Thr_kinase_AS"/>
</dbReference>
<dbReference type="EMBL" id="PYMP01000033">
    <property type="protein sequence ID" value="PSU46296.1"/>
    <property type="molecule type" value="Genomic_DNA"/>
</dbReference>
<gene>
    <name evidence="9" type="ORF">C9J18_20740</name>
    <name evidence="8" type="ORF">CTM96_20490</name>
</gene>